<feature type="compositionally biased region" description="Low complexity" evidence="1">
    <location>
        <begin position="141"/>
        <end position="151"/>
    </location>
</feature>
<organism evidence="3 4">
    <name type="scientific">Drechmeria coniospora</name>
    <name type="common">Nematophagous fungus</name>
    <name type="synonym">Meria coniospora</name>
    <dbReference type="NCBI Taxonomy" id="98403"/>
    <lineage>
        <taxon>Eukaryota</taxon>
        <taxon>Fungi</taxon>
        <taxon>Dikarya</taxon>
        <taxon>Ascomycota</taxon>
        <taxon>Pezizomycotina</taxon>
        <taxon>Sordariomycetes</taxon>
        <taxon>Hypocreomycetidae</taxon>
        <taxon>Hypocreales</taxon>
        <taxon>Ophiocordycipitaceae</taxon>
        <taxon>Drechmeria</taxon>
    </lineage>
</organism>
<name>A0A151GV39_DRECN</name>
<feature type="compositionally biased region" description="Low complexity" evidence="1">
    <location>
        <begin position="428"/>
        <end position="442"/>
    </location>
</feature>
<feature type="compositionally biased region" description="Low complexity" evidence="1">
    <location>
        <begin position="467"/>
        <end position="479"/>
    </location>
</feature>
<evidence type="ECO:0000256" key="1">
    <source>
        <dbReference type="SAM" id="MobiDB-lite"/>
    </source>
</evidence>
<evidence type="ECO:0000259" key="2">
    <source>
        <dbReference type="Pfam" id="PF10180"/>
    </source>
</evidence>
<dbReference type="STRING" id="98403.A0A151GV39"/>
<evidence type="ECO:0000313" key="4">
    <source>
        <dbReference type="Proteomes" id="UP000076580"/>
    </source>
</evidence>
<dbReference type="GeneID" id="63714759"/>
<feature type="region of interest" description="Disordered" evidence="1">
    <location>
        <begin position="363"/>
        <end position="501"/>
    </location>
</feature>
<proteinExistence type="predicted"/>
<evidence type="ECO:0000313" key="3">
    <source>
        <dbReference type="EMBL" id="KYK60976.1"/>
    </source>
</evidence>
<feature type="compositionally biased region" description="Acidic residues" evidence="1">
    <location>
        <begin position="443"/>
        <end position="462"/>
    </location>
</feature>
<keyword evidence="4" id="KW-1185">Reference proteome</keyword>
<protein>
    <recommendedName>
        <fullName evidence="2">WKF domain-containing protein</fullName>
    </recommendedName>
</protein>
<reference evidence="3 4" key="1">
    <citation type="journal article" date="2016" name="Sci. Rep.">
        <title>Insights into Adaptations to a Near-Obligate Nematode Endoparasitic Lifestyle from the Finished Genome of Drechmeria coniospora.</title>
        <authorList>
            <person name="Zhang L."/>
            <person name="Zhou Z."/>
            <person name="Guo Q."/>
            <person name="Fokkens L."/>
            <person name="Miskei M."/>
            <person name="Pocsi I."/>
            <person name="Zhang W."/>
            <person name="Chen M."/>
            <person name="Wang L."/>
            <person name="Sun Y."/>
            <person name="Donzelli B.G."/>
            <person name="Gibson D.M."/>
            <person name="Nelson D.R."/>
            <person name="Luo J.G."/>
            <person name="Rep M."/>
            <person name="Liu H."/>
            <person name="Yang S."/>
            <person name="Wang J."/>
            <person name="Krasnoff S.B."/>
            <person name="Xu Y."/>
            <person name="Molnar I."/>
            <person name="Lin M."/>
        </authorList>
    </citation>
    <scope>NUCLEOTIDE SEQUENCE [LARGE SCALE GENOMIC DNA]</scope>
    <source>
        <strain evidence="3 4">ARSEF 6962</strain>
    </source>
</reference>
<dbReference type="InterPro" id="IPR019327">
    <property type="entry name" value="WKF"/>
</dbReference>
<dbReference type="InParanoid" id="A0A151GV39"/>
<dbReference type="AlphaFoldDB" id="A0A151GV39"/>
<gene>
    <name evidence="3" type="ORF">DCS_02116</name>
</gene>
<accession>A0A151GV39</accession>
<dbReference type="EMBL" id="LAYC01000001">
    <property type="protein sequence ID" value="KYK60976.1"/>
    <property type="molecule type" value="Genomic_DNA"/>
</dbReference>
<dbReference type="PANTHER" id="PTHR22306">
    <property type="entry name" value="CHROMOSOME 7 OPEN READING FRAME 50"/>
    <property type="match status" value="1"/>
</dbReference>
<feature type="compositionally biased region" description="Acidic residues" evidence="1">
    <location>
        <begin position="480"/>
        <end position="501"/>
    </location>
</feature>
<comment type="caution">
    <text evidence="3">The sequence shown here is derived from an EMBL/GenBank/DDBJ whole genome shotgun (WGS) entry which is preliminary data.</text>
</comment>
<feature type="compositionally biased region" description="Polar residues" evidence="1">
    <location>
        <begin position="83"/>
        <end position="92"/>
    </location>
</feature>
<feature type="compositionally biased region" description="Low complexity" evidence="1">
    <location>
        <begin position="375"/>
        <end position="388"/>
    </location>
</feature>
<dbReference type="Pfam" id="PF10180">
    <property type="entry name" value="WKF"/>
    <property type="match status" value="1"/>
</dbReference>
<sequence>MLPRMAVCGKLDSNKVKRHVAPPNCELETSIQRQECNRLGQTPDPGSLEVSLLHPARTTPGKRRSQRALQHSSSDSRASRSSEPNMMSSTGAQRVPAWKRLGLQLKPAADGPETGTGRTPAVGHRGSTQHDSHSSKRKLEAPPAAAESAASNKKARRESHTTNGTKAQQLQKKVKSVTFGDTPTKASAGEGPKQKKQAKKNKGPAKKQKPAAPADFGPALEYLRQWKSSRSSWKFNKNHQSTLINHVFDADGIPAADVATFYEYIRDLKGFVRTRLQETAMDVRTADTTRQGSAFPAGTTDLEAKQMGYEKLLGDLLLTQQPGQKRKGFNEAEYIAASKDADVLIRRLVKRMRAEMIIDELSDAEQTDGSEMTQSSRTMTNSDTNTTTADGPDKRLRLNDGSGKRRRKLRVNLDDSSSSESESDSDSDTSSAGSSDDSASDSSESESESESDDASDDGEEADPTSVGADESSSSESSSSSEEEDESDSDGSDDSDDESASR</sequence>
<feature type="compositionally biased region" description="Basic and acidic residues" evidence="1">
    <location>
        <begin position="128"/>
        <end position="140"/>
    </location>
</feature>
<feature type="compositionally biased region" description="Low complexity" evidence="1">
    <location>
        <begin position="72"/>
        <end position="82"/>
    </location>
</feature>
<feature type="compositionally biased region" description="Polar residues" evidence="1">
    <location>
        <begin position="161"/>
        <end position="171"/>
    </location>
</feature>
<feature type="compositionally biased region" description="Basic residues" evidence="1">
    <location>
        <begin position="194"/>
        <end position="209"/>
    </location>
</feature>
<feature type="region of interest" description="Disordered" evidence="1">
    <location>
        <begin position="37"/>
        <end position="216"/>
    </location>
</feature>
<dbReference type="PANTHER" id="PTHR22306:SF2">
    <property type="entry name" value="CHROMOSOME 7 OPEN READING FRAME 50"/>
    <property type="match status" value="1"/>
</dbReference>
<dbReference type="Proteomes" id="UP000076580">
    <property type="component" value="Chromosome 01"/>
</dbReference>
<feature type="domain" description="WKF" evidence="2">
    <location>
        <begin position="221"/>
        <end position="283"/>
    </location>
</feature>
<dbReference type="RefSeq" id="XP_040660328.1">
    <property type="nucleotide sequence ID" value="XM_040799445.1"/>
</dbReference>